<dbReference type="Gene3D" id="3.40.50.300">
    <property type="entry name" value="P-loop containing nucleotide triphosphate hydrolases"/>
    <property type="match status" value="1"/>
</dbReference>
<feature type="compositionally biased region" description="Polar residues" evidence="19">
    <location>
        <begin position="1074"/>
        <end position="1085"/>
    </location>
</feature>
<evidence type="ECO:0000256" key="17">
    <source>
        <dbReference type="ARBA" id="ARBA00047660"/>
    </source>
</evidence>
<evidence type="ECO:0000256" key="16">
    <source>
        <dbReference type="ARBA" id="ARBA00023329"/>
    </source>
</evidence>
<dbReference type="InterPro" id="IPR055289">
    <property type="entry name" value="OFD1"/>
</dbReference>
<dbReference type="GO" id="GO:0003925">
    <property type="term" value="F:G protein activity"/>
    <property type="evidence" value="ECO:0007669"/>
    <property type="project" value="UniProtKB-EC"/>
</dbReference>
<protein>
    <recommendedName>
        <fullName evidence="5">small monomeric GTPase</fullName>
        <ecNumber evidence="5">3.6.5.2</ecNumber>
    </recommendedName>
</protein>
<dbReference type="GO" id="GO:0005813">
    <property type="term" value="C:centrosome"/>
    <property type="evidence" value="ECO:0007669"/>
    <property type="project" value="TreeGrafter"/>
</dbReference>
<keyword evidence="11" id="KW-0653">Protein transport</keyword>
<keyword evidence="7" id="KW-1003">Cell membrane</keyword>
<feature type="region of interest" description="Disordered" evidence="19">
    <location>
        <begin position="998"/>
        <end position="1310"/>
    </location>
</feature>
<evidence type="ECO:0000256" key="19">
    <source>
        <dbReference type="SAM" id="MobiDB-lite"/>
    </source>
</evidence>
<comment type="similarity">
    <text evidence="4">Belongs to the small GTPase superfamily. Rab family.</text>
</comment>
<feature type="compositionally biased region" description="Basic and acidic residues" evidence="19">
    <location>
        <begin position="1228"/>
        <end position="1280"/>
    </location>
</feature>
<dbReference type="EC" id="3.6.5.2" evidence="5"/>
<evidence type="ECO:0000313" key="20">
    <source>
        <dbReference type="EMBL" id="KAA8588081.1"/>
    </source>
</evidence>
<evidence type="ECO:0000256" key="7">
    <source>
        <dbReference type="ARBA" id="ARBA00022475"/>
    </source>
</evidence>
<keyword evidence="15" id="KW-0636">Prenylation</keyword>
<dbReference type="InterPro" id="IPR001806">
    <property type="entry name" value="Small_GTPase"/>
</dbReference>
<dbReference type="PROSITE" id="PS51420">
    <property type="entry name" value="RHO"/>
    <property type="match status" value="1"/>
</dbReference>
<dbReference type="GO" id="GO:0005886">
    <property type="term" value="C:plasma membrane"/>
    <property type="evidence" value="ECO:0007669"/>
    <property type="project" value="UniProtKB-SubCell"/>
</dbReference>
<dbReference type="InterPro" id="IPR005225">
    <property type="entry name" value="Small_GTP-bd"/>
</dbReference>
<evidence type="ECO:0000256" key="8">
    <source>
        <dbReference type="ARBA" id="ARBA00022553"/>
    </source>
</evidence>
<dbReference type="GO" id="GO:0030670">
    <property type="term" value="C:phagocytic vesicle membrane"/>
    <property type="evidence" value="ECO:0007669"/>
    <property type="project" value="UniProtKB-SubCell"/>
</dbReference>
<feature type="coiled-coil region" evidence="18">
    <location>
        <begin position="866"/>
        <end position="893"/>
    </location>
</feature>
<keyword evidence="9" id="KW-0547">Nucleotide-binding</keyword>
<feature type="compositionally biased region" description="Basic residues" evidence="19">
    <location>
        <begin position="923"/>
        <end position="940"/>
    </location>
</feature>
<sequence length="1310" mass="150976">MTTKTSLLKVILLGDGGVGKSSIMNRYVTNKFDAHLFHTIGVEFLNKELEVDGHQVTLQIWDTAGQERFRSLRTPFYRGSDCCLLTFSVDDSQSFLNLGNWKKEFIYYADVKEPEKFPFVVLGNKLDVTERQVSSEEARQWCQENGDYPYYETSAKDATNVAVAFEEAVRRVLALDERTDHLIPTDTVKLHRKPRSATTCSRYIITVRPKRKYPLTDLNGSMDEAHLLERDAKTGLLGPTKQHLTVMSSGKENTLSPDELRKRLYQTFKNKGVLDTLKTQMRNQLIQELKHPPLTGGEPVPRPVTVKSEPLLVSACNSIVCDHLRTSGYEYTLSVFYPESGLCKDKVFTKGDLLQLLKIDPESALYRSLSSNKDNTDKGFLLSLLTQLTHHNTHSLCHDADTQTTSIASYGESLVEKMKMIDKEYESFNYSGDKWFSFQSKLAAHRKEIEAQVQAEINTKMQHFKDVEIAKVKMEEKANFHKEIDKLKQELERTYEMKAKALMEREKNAIDRLKKQQEIEEKNVYMQRQSVLKEIETVRNRENELGMRIEAFEKTCQINEEKIKATEELLRRRELAVKTMEDTHDQRLQNELSRYKRELKDNFIKRTEQLTESENRNKMETVRIQKESAVINGKLEEHSRACSELSRLQVELDTAQQQISFLTQQKELLKERLETMSDYPSLKREKAELHSQLWLLKKQLEEAQEQNRLLHADLGQPSKEQLVVQMELRRLQSARRLDEEEFDNQKQVLQAQLQTEVERCAQLKAQLTKCEERSQWMTDHIEEIKLQLRQTQQALENEVLRNPKPSLVDRSILALSADKLVPPDIYVDRTLLRARVGYDDVCEAGGPMQGHKSPWNNSPDSDMELVAEAKARIQELQEEAETLEEAYRKYQQRAVRSTISHMFTPRPLSPQRAHRPDSPLRKQVSHHSHTHSPLKSKVSHRPPSPQTTRTPSYIPYDTRNTVPPSQPRVTFLEDHSQPQSTAFTDHSLHLLTESLFIRDGPPQDASSPPPRRLSSTSHSSSGKKHRRDIAEEAVVSPMTFPELSFDRRLPRDPRDEVETSGDFSSELSPPRSPQLKSTARDQSSPPKLHPVFPSSESSPQPEKISLEDLTGVLSEPSHIPELLLDTAVPLSEEAPDSPAVPHPQDLPKDSIDSQGQAEVPQASGESARDEEDEEQRWERERKERLEQRQREQEEARERELQELERLEKETLWQEMEQTGQREEDEEETGIRKGADEEQKQEADHDGEESKGENPLEKYMKMVLEAREKQHAQGPEREEVGHTSPEAKSLSEEKDDSIAAFSHKDEDDDFW</sequence>
<dbReference type="PANTHER" id="PTHR39063">
    <property type="entry name" value="ORAL-FACIAL-DIGITAL SYNDROME 1 PROTEIN HOMOLOG"/>
    <property type="match status" value="1"/>
</dbReference>
<evidence type="ECO:0000256" key="13">
    <source>
        <dbReference type="ARBA" id="ARBA00023136"/>
    </source>
</evidence>
<dbReference type="GO" id="GO:0036064">
    <property type="term" value="C:ciliary basal body"/>
    <property type="evidence" value="ECO:0007669"/>
    <property type="project" value="TreeGrafter"/>
</dbReference>
<dbReference type="SUPFAM" id="SSF52540">
    <property type="entry name" value="P-loop containing nucleoside triphosphate hydrolases"/>
    <property type="match status" value="1"/>
</dbReference>
<dbReference type="InterPro" id="IPR027417">
    <property type="entry name" value="P-loop_NTPase"/>
</dbReference>
<keyword evidence="10" id="KW-0378">Hydrolase</keyword>
<evidence type="ECO:0000256" key="11">
    <source>
        <dbReference type="ARBA" id="ARBA00022927"/>
    </source>
</evidence>
<comment type="catalytic activity">
    <reaction evidence="17">
        <text>GTP + H2O = GDP + phosphate + H(+)</text>
        <dbReference type="Rhea" id="RHEA:19669"/>
        <dbReference type="ChEBI" id="CHEBI:15377"/>
        <dbReference type="ChEBI" id="CHEBI:15378"/>
        <dbReference type="ChEBI" id="CHEBI:37565"/>
        <dbReference type="ChEBI" id="CHEBI:43474"/>
        <dbReference type="ChEBI" id="CHEBI:58189"/>
        <dbReference type="EC" id="3.6.5.2"/>
    </reaction>
    <physiologicalReaction direction="left-to-right" evidence="17">
        <dbReference type="Rhea" id="RHEA:19670"/>
    </physiologicalReaction>
</comment>
<accession>A0A5J5D909</accession>
<dbReference type="Proteomes" id="UP000327493">
    <property type="component" value="Chromosome 11"/>
</dbReference>
<dbReference type="GO" id="GO:0005576">
    <property type="term" value="C:extracellular region"/>
    <property type="evidence" value="ECO:0007669"/>
    <property type="project" value="GOC"/>
</dbReference>
<keyword evidence="14" id="KW-0449">Lipoprotein</keyword>
<dbReference type="InterPro" id="IPR041824">
    <property type="entry name" value="Rab9"/>
</dbReference>
<reference evidence="20 21" key="1">
    <citation type="submission" date="2019-08" db="EMBL/GenBank/DDBJ databases">
        <title>A chromosome-level genome assembly, high-density linkage maps, and genome scans reveal the genomic architecture of hybrid incompatibilities underlying speciation via character displacement in darters (Percidae: Etheostominae).</title>
        <authorList>
            <person name="Moran R.L."/>
            <person name="Catchen J.M."/>
            <person name="Fuller R.C."/>
        </authorList>
    </citation>
    <scope>NUCLEOTIDE SEQUENCE [LARGE SCALE GENOMIC DNA]</scope>
    <source>
        <strain evidence="20">EspeVRDwgs_2016</strain>
        <tissue evidence="20">Muscle</tissue>
    </source>
</reference>
<feature type="compositionally biased region" description="Basic and acidic residues" evidence="19">
    <location>
        <begin position="1176"/>
        <end position="1211"/>
    </location>
</feature>
<evidence type="ECO:0000256" key="9">
    <source>
        <dbReference type="ARBA" id="ARBA00022741"/>
    </source>
</evidence>
<dbReference type="PANTHER" id="PTHR39063:SF1">
    <property type="entry name" value="OFD1 CENTRIOLE AND CENTRIOLAR SATELLITE PROTEIN"/>
    <property type="match status" value="1"/>
</dbReference>
<proteinExistence type="inferred from homology"/>
<evidence type="ECO:0000256" key="10">
    <source>
        <dbReference type="ARBA" id="ARBA00022801"/>
    </source>
</evidence>
<dbReference type="GO" id="GO:0015031">
    <property type="term" value="P:protein transport"/>
    <property type="evidence" value="ECO:0007669"/>
    <property type="project" value="UniProtKB-KW"/>
</dbReference>
<dbReference type="GO" id="GO:0060287">
    <property type="term" value="P:epithelial cilium movement involved in determination of left/right asymmetry"/>
    <property type="evidence" value="ECO:0007669"/>
    <property type="project" value="TreeGrafter"/>
</dbReference>
<gene>
    <name evidence="20" type="ORF">FQN60_001275</name>
</gene>
<keyword evidence="12" id="KW-0342">GTP-binding</keyword>
<comment type="caution">
    <text evidence="20">The sequence shown here is derived from an EMBL/GenBank/DDBJ whole genome shotgun (WGS) entry which is preliminary data.</text>
</comment>
<dbReference type="GO" id="GO:0005525">
    <property type="term" value="F:GTP binding"/>
    <property type="evidence" value="ECO:0007669"/>
    <property type="project" value="UniProtKB-KW"/>
</dbReference>
<dbReference type="SMART" id="SM00174">
    <property type="entry name" value="RHO"/>
    <property type="match status" value="1"/>
</dbReference>
<feature type="compositionally biased region" description="Basic and acidic residues" evidence="19">
    <location>
        <begin position="1044"/>
        <end position="1057"/>
    </location>
</feature>
<dbReference type="InterPro" id="IPR006594">
    <property type="entry name" value="LisH"/>
</dbReference>
<dbReference type="SMART" id="SM00175">
    <property type="entry name" value="RAB"/>
    <property type="match status" value="1"/>
</dbReference>
<dbReference type="PROSITE" id="PS51419">
    <property type="entry name" value="RAB"/>
    <property type="match status" value="1"/>
</dbReference>
<dbReference type="SMART" id="SM00173">
    <property type="entry name" value="RAS"/>
    <property type="match status" value="1"/>
</dbReference>
<evidence type="ECO:0000256" key="12">
    <source>
        <dbReference type="ARBA" id="ARBA00023134"/>
    </source>
</evidence>
<keyword evidence="16" id="KW-0968">Cytoplasmic vesicle</keyword>
<evidence type="ECO:0000256" key="2">
    <source>
        <dbReference type="ARBA" id="ARBA00004342"/>
    </source>
</evidence>
<evidence type="ECO:0000256" key="3">
    <source>
        <dbReference type="ARBA" id="ARBA00004616"/>
    </source>
</evidence>
<evidence type="ECO:0000313" key="21">
    <source>
        <dbReference type="Proteomes" id="UP000327493"/>
    </source>
</evidence>
<evidence type="ECO:0000256" key="1">
    <source>
        <dbReference type="ARBA" id="ARBA00001946"/>
    </source>
</evidence>
<keyword evidence="13" id="KW-0472">Membrane</keyword>
<feature type="coiled-coil region" evidence="18">
    <location>
        <begin position="638"/>
        <end position="713"/>
    </location>
</feature>
<evidence type="ECO:0000256" key="15">
    <source>
        <dbReference type="ARBA" id="ARBA00023289"/>
    </source>
</evidence>
<dbReference type="FunFam" id="3.40.50.300:FF:000360">
    <property type="entry name" value="RAB9B, member RAS oncogene family"/>
    <property type="match status" value="1"/>
</dbReference>
<keyword evidence="21" id="KW-1185">Reference proteome</keyword>
<evidence type="ECO:0000256" key="18">
    <source>
        <dbReference type="SAM" id="Coils"/>
    </source>
</evidence>
<keyword evidence="18" id="KW-0175">Coiled coil</keyword>
<comment type="subcellular location">
    <subcellularLocation>
        <location evidence="2">Cell membrane</location>
        <topology evidence="2">Lipid-anchor</topology>
        <orientation evidence="2">Cytoplasmic side</orientation>
    </subcellularLocation>
    <subcellularLocation>
        <location evidence="3">Cytoplasmic vesicle</location>
        <location evidence="3">Phagosome membrane</location>
        <topology evidence="3">Lipid-anchor</topology>
        <orientation evidence="3">Cytoplasmic side</orientation>
    </subcellularLocation>
</comment>
<evidence type="ECO:0000256" key="14">
    <source>
        <dbReference type="ARBA" id="ARBA00023288"/>
    </source>
</evidence>
<feature type="region of interest" description="Disordered" evidence="19">
    <location>
        <begin position="898"/>
        <end position="979"/>
    </location>
</feature>
<dbReference type="PROSITE" id="PS51421">
    <property type="entry name" value="RAS"/>
    <property type="match status" value="1"/>
</dbReference>
<dbReference type="GO" id="GO:0032482">
    <property type="term" value="P:Rab protein signal transduction"/>
    <property type="evidence" value="ECO:0007669"/>
    <property type="project" value="InterPro"/>
</dbReference>
<dbReference type="Pfam" id="PF16045">
    <property type="entry name" value="LisH_2"/>
    <property type="match status" value="1"/>
</dbReference>
<dbReference type="NCBIfam" id="TIGR00231">
    <property type="entry name" value="small_GTP"/>
    <property type="match status" value="1"/>
</dbReference>
<evidence type="ECO:0000256" key="4">
    <source>
        <dbReference type="ARBA" id="ARBA00006270"/>
    </source>
</evidence>
<feature type="coiled-coil region" evidence="18">
    <location>
        <begin position="470"/>
        <end position="523"/>
    </location>
</feature>
<feature type="coiled-coil region" evidence="18">
    <location>
        <begin position="746"/>
        <end position="801"/>
    </location>
</feature>
<keyword evidence="8" id="KW-0597">Phosphoprotein</keyword>
<dbReference type="Pfam" id="PF00071">
    <property type="entry name" value="Ras"/>
    <property type="match status" value="1"/>
</dbReference>
<dbReference type="PRINTS" id="PR00449">
    <property type="entry name" value="RASTRNSFRMNG"/>
</dbReference>
<comment type="cofactor">
    <cofactor evidence="1">
        <name>Mg(2+)</name>
        <dbReference type="ChEBI" id="CHEBI:18420"/>
    </cofactor>
</comment>
<dbReference type="PROSITE" id="PS50896">
    <property type="entry name" value="LISH"/>
    <property type="match status" value="1"/>
</dbReference>
<name>A0A5J5D909_9PERO</name>
<evidence type="ECO:0000256" key="6">
    <source>
        <dbReference type="ARBA" id="ARBA00022448"/>
    </source>
</evidence>
<keyword evidence="6" id="KW-0813">Transport</keyword>
<dbReference type="EMBL" id="VOFY01000011">
    <property type="protein sequence ID" value="KAA8588081.1"/>
    <property type="molecule type" value="Genomic_DNA"/>
</dbReference>
<dbReference type="SMART" id="SM00176">
    <property type="entry name" value="RAN"/>
    <property type="match status" value="1"/>
</dbReference>
<organism evidence="20 21">
    <name type="scientific">Etheostoma spectabile</name>
    <name type="common">orangethroat darter</name>
    <dbReference type="NCBI Taxonomy" id="54343"/>
    <lineage>
        <taxon>Eukaryota</taxon>
        <taxon>Metazoa</taxon>
        <taxon>Chordata</taxon>
        <taxon>Craniata</taxon>
        <taxon>Vertebrata</taxon>
        <taxon>Euteleostomi</taxon>
        <taxon>Actinopterygii</taxon>
        <taxon>Neopterygii</taxon>
        <taxon>Teleostei</taxon>
        <taxon>Neoteleostei</taxon>
        <taxon>Acanthomorphata</taxon>
        <taxon>Eupercaria</taxon>
        <taxon>Perciformes</taxon>
        <taxon>Percoidei</taxon>
        <taxon>Percidae</taxon>
        <taxon>Etheostomatinae</taxon>
        <taxon>Etheostoma</taxon>
    </lineage>
</organism>
<evidence type="ECO:0000256" key="5">
    <source>
        <dbReference type="ARBA" id="ARBA00011984"/>
    </source>
</evidence>
<dbReference type="CDD" id="cd04116">
    <property type="entry name" value="Rab9"/>
    <property type="match status" value="1"/>
</dbReference>